<evidence type="ECO:0000313" key="2">
    <source>
        <dbReference type="EMBL" id="MCU9847729.1"/>
    </source>
</evidence>
<keyword evidence="1" id="KW-0812">Transmembrane</keyword>
<keyword evidence="1" id="KW-0472">Membrane</keyword>
<feature type="transmembrane region" description="Helical" evidence="1">
    <location>
        <begin position="209"/>
        <end position="229"/>
    </location>
</feature>
<gene>
    <name evidence="2" type="ORF">OEZ60_06885</name>
</gene>
<feature type="transmembrane region" description="Helical" evidence="1">
    <location>
        <begin position="77"/>
        <end position="97"/>
    </location>
</feature>
<feature type="transmembrane region" description="Helical" evidence="1">
    <location>
        <begin position="109"/>
        <end position="131"/>
    </location>
</feature>
<name>A0ABT2X207_9RHOB</name>
<proteinExistence type="predicted"/>
<comment type="caution">
    <text evidence="2">The sequence shown here is derived from an EMBL/GenBank/DDBJ whole genome shotgun (WGS) entry which is preliminary data.</text>
</comment>
<reference evidence="2 3" key="1">
    <citation type="submission" date="2022-10" db="EMBL/GenBank/DDBJ databases">
        <title>Defluviimonas sp. nov., isolated from ocean surface sediments.</title>
        <authorList>
            <person name="He W."/>
            <person name="Wang L."/>
            <person name="Zhang D.-F."/>
        </authorList>
    </citation>
    <scope>NUCLEOTIDE SEQUENCE [LARGE SCALE GENOMIC DNA]</scope>
    <source>
        <strain evidence="2 3">WL0024</strain>
    </source>
</reference>
<evidence type="ECO:0000256" key="1">
    <source>
        <dbReference type="SAM" id="Phobius"/>
    </source>
</evidence>
<keyword evidence="3" id="KW-1185">Reference proteome</keyword>
<protein>
    <submittedName>
        <fullName evidence="2">Uncharacterized protein</fullName>
    </submittedName>
</protein>
<evidence type="ECO:0000313" key="3">
    <source>
        <dbReference type="Proteomes" id="UP001209535"/>
    </source>
</evidence>
<dbReference type="Proteomes" id="UP001209535">
    <property type="component" value="Unassembled WGS sequence"/>
</dbReference>
<accession>A0ABT2X207</accession>
<feature type="transmembrane region" description="Helical" evidence="1">
    <location>
        <begin position="137"/>
        <end position="156"/>
    </location>
</feature>
<sequence>MIDLILDTYVRSFAVLLPAAVTAFVSLHAHEAGLPHGRVVGAALAVAVALGLWSAGAAQLAANGLLDPPATALEPPYILMILTGGALFLWALARATATGRRITDTMGQEVLIGFQSFRVMGGIFLLGWAAGVIPWQFALPAGLGDIWAGVAGYRAMRAVTRVEADARAKVIRANVIGLADFAVAVLMGVTTSDGMFQLFSHNAPNIINAWPLGLFPAFFVPIFIAFHLLSLGKLRETDKAIAA</sequence>
<keyword evidence="1" id="KW-1133">Transmembrane helix</keyword>
<dbReference type="EMBL" id="JAOVQO010000005">
    <property type="protein sequence ID" value="MCU9847729.1"/>
    <property type="molecule type" value="Genomic_DNA"/>
</dbReference>
<feature type="transmembrane region" description="Helical" evidence="1">
    <location>
        <begin position="39"/>
        <end position="57"/>
    </location>
</feature>
<feature type="transmembrane region" description="Helical" evidence="1">
    <location>
        <begin position="168"/>
        <end position="189"/>
    </location>
</feature>
<organism evidence="2 3">
    <name type="scientific">Albidovulum salinarum</name>
    <dbReference type="NCBI Taxonomy" id="2984153"/>
    <lineage>
        <taxon>Bacteria</taxon>
        <taxon>Pseudomonadati</taxon>
        <taxon>Pseudomonadota</taxon>
        <taxon>Alphaproteobacteria</taxon>
        <taxon>Rhodobacterales</taxon>
        <taxon>Paracoccaceae</taxon>
        <taxon>Albidovulum</taxon>
    </lineage>
</organism>
<dbReference type="RefSeq" id="WP_263334492.1">
    <property type="nucleotide sequence ID" value="NZ_JAOVQO010000005.1"/>
</dbReference>
<feature type="transmembrane region" description="Helical" evidence="1">
    <location>
        <begin position="6"/>
        <end position="27"/>
    </location>
</feature>